<dbReference type="InterPro" id="IPR020821">
    <property type="entry name" value="ENPP1-3/EXOG-like_nuc-like"/>
</dbReference>
<dbReference type="CDD" id="cd00091">
    <property type="entry name" value="NUC"/>
    <property type="match status" value="1"/>
</dbReference>
<proteinExistence type="inferred from homology"/>
<dbReference type="AlphaFoldDB" id="A0A813Y048"/>
<dbReference type="InterPro" id="IPR001604">
    <property type="entry name" value="Endo_G_ENPP1-like_dom"/>
</dbReference>
<evidence type="ECO:0000256" key="11">
    <source>
        <dbReference type="SAM" id="MobiDB-lite"/>
    </source>
</evidence>
<dbReference type="InterPro" id="IPR018524">
    <property type="entry name" value="DNA/RNA_endonuclease_AS"/>
</dbReference>
<evidence type="ECO:0000313" key="19">
    <source>
        <dbReference type="Proteomes" id="UP000663829"/>
    </source>
</evidence>
<comment type="similarity">
    <text evidence="2 10">Belongs to the DNA/RNA non-specific endonuclease family.</text>
</comment>
<dbReference type="InterPro" id="IPR044929">
    <property type="entry name" value="DNA/RNA_non-sp_Endonuclease_sf"/>
</dbReference>
<evidence type="ECO:0000313" key="17">
    <source>
        <dbReference type="EMBL" id="CAF3662697.1"/>
    </source>
</evidence>
<dbReference type="GO" id="GO:0006309">
    <property type="term" value="P:apoptotic DNA fragmentation"/>
    <property type="evidence" value="ECO:0007669"/>
    <property type="project" value="TreeGrafter"/>
</dbReference>
<protein>
    <recommendedName>
        <fullName evidence="10">Endonuclease</fullName>
        <ecNumber evidence="10">3.1.30.-</ecNumber>
    </recommendedName>
</protein>
<dbReference type="EC" id="3.1.30.-" evidence="10"/>
<evidence type="ECO:0000256" key="3">
    <source>
        <dbReference type="ARBA" id="ARBA00022722"/>
    </source>
</evidence>
<dbReference type="GO" id="GO:0004521">
    <property type="term" value="F:RNA endonuclease activity"/>
    <property type="evidence" value="ECO:0007669"/>
    <property type="project" value="TreeGrafter"/>
</dbReference>
<organism evidence="15 19">
    <name type="scientific">Didymodactylos carnosus</name>
    <dbReference type="NCBI Taxonomy" id="1234261"/>
    <lineage>
        <taxon>Eukaryota</taxon>
        <taxon>Metazoa</taxon>
        <taxon>Spiralia</taxon>
        <taxon>Gnathifera</taxon>
        <taxon>Rotifera</taxon>
        <taxon>Eurotatoria</taxon>
        <taxon>Bdelloidea</taxon>
        <taxon>Philodinida</taxon>
        <taxon>Philodinidae</taxon>
        <taxon>Didymodactylos</taxon>
    </lineage>
</organism>
<sequence>MAHAQGIGSLAVGCIGLVFGVVATGSYYKYKEFLQQKSAVLLRYSPELPTESRIDLDVNFGLVYDRRNRIPLWTIEHLTRETIKPGIDVDRGKSNFCEDNNIHPFFRSSNADYAGMSSSGYDRGHLVPAANHRHSQHSMNNTFFLSNIAPQVGEGFNRDKWSHLERYVRALVKYYANLWVVSGPIFLPRREQDGKLYMKYEMIGANQVAVPTHFFKIIIGRTKDSHIDVLSYMLPNAPIDNDVPLETFLVPVDVLERNAGFLITNKFSKQDLRYINQPLPIDFKLFPPGQRRNSLPSPLPPQATLSEPSSSDV</sequence>
<dbReference type="GO" id="GO:0005634">
    <property type="term" value="C:nucleus"/>
    <property type="evidence" value="ECO:0007669"/>
    <property type="project" value="TreeGrafter"/>
</dbReference>
<keyword evidence="12" id="KW-1133">Transmembrane helix</keyword>
<evidence type="ECO:0000256" key="12">
    <source>
        <dbReference type="SAM" id="Phobius"/>
    </source>
</evidence>
<dbReference type="Proteomes" id="UP000677228">
    <property type="component" value="Unassembled WGS sequence"/>
</dbReference>
<dbReference type="InterPro" id="IPR040255">
    <property type="entry name" value="Non-specific_endonuclease"/>
</dbReference>
<keyword evidence="7" id="KW-0460">Magnesium</keyword>
<dbReference type="PROSITE" id="PS01070">
    <property type="entry name" value="NUCLEASE_NON_SPEC"/>
    <property type="match status" value="1"/>
</dbReference>
<keyword evidence="4 9" id="KW-0479">Metal-binding</keyword>
<evidence type="ECO:0000256" key="8">
    <source>
        <dbReference type="PIRSR" id="PIRSR640255-1"/>
    </source>
</evidence>
<dbReference type="Gene3D" id="3.40.570.10">
    <property type="entry name" value="Extracellular Endonuclease, subunit A"/>
    <property type="match status" value="1"/>
</dbReference>
<evidence type="ECO:0000259" key="13">
    <source>
        <dbReference type="SMART" id="SM00477"/>
    </source>
</evidence>
<keyword evidence="19" id="KW-1185">Reference proteome</keyword>
<reference evidence="15" key="1">
    <citation type="submission" date="2021-02" db="EMBL/GenBank/DDBJ databases">
        <authorList>
            <person name="Nowell W R."/>
        </authorList>
    </citation>
    <scope>NUCLEOTIDE SEQUENCE</scope>
</reference>
<dbReference type="SUPFAM" id="SSF54060">
    <property type="entry name" value="His-Me finger endonucleases"/>
    <property type="match status" value="1"/>
</dbReference>
<dbReference type="PANTHER" id="PTHR13966:SF5">
    <property type="entry name" value="ENDONUCLEASE G, MITOCHONDRIAL"/>
    <property type="match status" value="1"/>
</dbReference>
<keyword evidence="12" id="KW-0812">Transmembrane</keyword>
<dbReference type="OrthoDB" id="5418055at2759"/>
<dbReference type="GO" id="GO:0000014">
    <property type="term" value="F:single-stranded DNA endodeoxyribonuclease activity"/>
    <property type="evidence" value="ECO:0007669"/>
    <property type="project" value="TreeGrafter"/>
</dbReference>
<keyword evidence="5 10" id="KW-0255">Endonuclease</keyword>
<evidence type="ECO:0000259" key="14">
    <source>
        <dbReference type="SMART" id="SM00892"/>
    </source>
</evidence>
<feature type="transmembrane region" description="Helical" evidence="12">
    <location>
        <begin position="6"/>
        <end position="28"/>
    </location>
</feature>
<feature type="domain" description="ENPP1-3/EXOG-like endonuclease/phosphodiesterase" evidence="13">
    <location>
        <begin position="57"/>
        <end position="270"/>
    </location>
</feature>
<dbReference type="Proteomes" id="UP000681722">
    <property type="component" value="Unassembled WGS sequence"/>
</dbReference>
<name>A0A813Y048_9BILA</name>
<dbReference type="Pfam" id="PF01223">
    <property type="entry name" value="Endonuclease_NS"/>
    <property type="match status" value="1"/>
</dbReference>
<feature type="active site" description="Proton acceptor" evidence="8">
    <location>
        <position position="125"/>
    </location>
</feature>
<feature type="domain" description="DNA/RNA non-specific endonuclease/pyrophosphatase/phosphodiesterase" evidence="14">
    <location>
        <begin position="56"/>
        <end position="273"/>
    </location>
</feature>
<dbReference type="SMART" id="SM00477">
    <property type="entry name" value="NUC"/>
    <property type="match status" value="1"/>
</dbReference>
<evidence type="ECO:0000313" key="15">
    <source>
        <dbReference type="EMBL" id="CAF0875822.1"/>
    </source>
</evidence>
<dbReference type="EMBL" id="CAJNOK010005129">
    <property type="protein sequence ID" value="CAF0961210.1"/>
    <property type="molecule type" value="Genomic_DNA"/>
</dbReference>
<dbReference type="InterPro" id="IPR044925">
    <property type="entry name" value="His-Me_finger_sf"/>
</dbReference>
<keyword evidence="6 10" id="KW-0378">Hydrolase</keyword>
<dbReference type="Proteomes" id="UP000682733">
    <property type="component" value="Unassembled WGS sequence"/>
</dbReference>
<dbReference type="Proteomes" id="UP000663829">
    <property type="component" value="Unassembled WGS sequence"/>
</dbReference>
<evidence type="ECO:0000313" key="16">
    <source>
        <dbReference type="EMBL" id="CAF0961210.1"/>
    </source>
</evidence>
<evidence type="ECO:0000256" key="6">
    <source>
        <dbReference type="ARBA" id="ARBA00022801"/>
    </source>
</evidence>
<comment type="cofactor">
    <cofactor evidence="1 10">
        <name>Mg(2+)</name>
        <dbReference type="ChEBI" id="CHEBI:18420"/>
    </cofactor>
</comment>
<dbReference type="EMBL" id="CAJOBA010005134">
    <property type="protein sequence ID" value="CAF3734048.1"/>
    <property type="molecule type" value="Genomic_DNA"/>
</dbReference>
<evidence type="ECO:0000256" key="7">
    <source>
        <dbReference type="ARBA" id="ARBA00022842"/>
    </source>
</evidence>
<accession>A0A813Y048</accession>
<comment type="caution">
    <text evidence="15">The sequence shown here is derived from an EMBL/GenBank/DDBJ whole genome shotgun (WGS) entry which is preliminary data.</text>
</comment>
<feature type="region of interest" description="Disordered" evidence="11">
    <location>
        <begin position="292"/>
        <end position="313"/>
    </location>
</feature>
<evidence type="ECO:0000256" key="10">
    <source>
        <dbReference type="RuleBase" id="RU366055"/>
    </source>
</evidence>
<dbReference type="PANTHER" id="PTHR13966">
    <property type="entry name" value="ENDONUCLEASE RELATED"/>
    <property type="match status" value="1"/>
</dbReference>
<evidence type="ECO:0000256" key="5">
    <source>
        <dbReference type="ARBA" id="ARBA00022759"/>
    </source>
</evidence>
<dbReference type="SMART" id="SM00892">
    <property type="entry name" value="Endonuclease_NS"/>
    <property type="match status" value="1"/>
</dbReference>
<evidence type="ECO:0000256" key="4">
    <source>
        <dbReference type="ARBA" id="ARBA00022723"/>
    </source>
</evidence>
<keyword evidence="12" id="KW-0472">Membrane</keyword>
<evidence type="ECO:0000256" key="9">
    <source>
        <dbReference type="PIRSR" id="PIRSR640255-2"/>
    </source>
</evidence>
<dbReference type="GO" id="GO:0003676">
    <property type="term" value="F:nucleic acid binding"/>
    <property type="evidence" value="ECO:0007669"/>
    <property type="project" value="InterPro"/>
</dbReference>
<feature type="compositionally biased region" description="Polar residues" evidence="11">
    <location>
        <begin position="303"/>
        <end position="313"/>
    </location>
</feature>
<dbReference type="GO" id="GO:0005743">
    <property type="term" value="C:mitochondrial inner membrane"/>
    <property type="evidence" value="ECO:0007669"/>
    <property type="project" value="TreeGrafter"/>
</dbReference>
<evidence type="ECO:0000313" key="18">
    <source>
        <dbReference type="EMBL" id="CAF3734048.1"/>
    </source>
</evidence>
<dbReference type="GO" id="GO:0046872">
    <property type="term" value="F:metal ion binding"/>
    <property type="evidence" value="ECO:0007669"/>
    <property type="project" value="UniProtKB-KW"/>
</dbReference>
<gene>
    <name evidence="15" type="ORF">GPM918_LOCUS7345</name>
    <name evidence="16" type="ORF">OVA965_LOCUS12646</name>
    <name evidence="17" type="ORF">SRO942_LOCUS7345</name>
    <name evidence="18" type="ORF">TMI583_LOCUS12650</name>
</gene>
<feature type="binding site" evidence="9">
    <location>
        <position position="157"/>
    </location>
    <ligand>
        <name>Mg(2+)</name>
        <dbReference type="ChEBI" id="CHEBI:18420"/>
        <note>catalytic</note>
    </ligand>
</feature>
<dbReference type="EMBL" id="CAJNOQ010001196">
    <property type="protein sequence ID" value="CAF0875822.1"/>
    <property type="molecule type" value="Genomic_DNA"/>
</dbReference>
<evidence type="ECO:0000256" key="2">
    <source>
        <dbReference type="ARBA" id="ARBA00010052"/>
    </source>
</evidence>
<dbReference type="EMBL" id="CAJOBC010001196">
    <property type="protein sequence ID" value="CAF3662697.1"/>
    <property type="molecule type" value="Genomic_DNA"/>
</dbReference>
<keyword evidence="3 10" id="KW-0540">Nuclease</keyword>
<evidence type="ECO:0000256" key="1">
    <source>
        <dbReference type="ARBA" id="ARBA00001946"/>
    </source>
</evidence>